<reference evidence="2" key="1">
    <citation type="journal article" date="2017" name="Genome Biol. Evol.">
        <title>The complete genome sequence of the phytopathogenic fungus Sclerotinia sclerotiorum reveals insights into the genome architecture of broad host range pathogens.</title>
        <authorList>
            <person name="Derbyshire M."/>
            <person name="Denton-Giles M."/>
            <person name="Hegedus D."/>
            <person name="Seifbarghy S."/>
            <person name="Rollins J."/>
            <person name="van Kan J."/>
            <person name="Seidl M.F."/>
            <person name="Faino L."/>
            <person name="Mbengue M."/>
            <person name="Navaud O."/>
            <person name="Raffaele S."/>
            <person name="Hammond-Kosack K."/>
            <person name="Heard S."/>
            <person name="Oliver R."/>
        </authorList>
    </citation>
    <scope>NUCLEOTIDE SEQUENCE [LARGE SCALE GENOMIC DNA]</scope>
    <source>
        <strain evidence="2">ATCC 18683 / 1980 / Ss-1</strain>
    </source>
</reference>
<dbReference type="Proteomes" id="UP000177798">
    <property type="component" value="Chromosome 15"/>
</dbReference>
<evidence type="ECO:0000313" key="2">
    <source>
        <dbReference type="Proteomes" id="UP000177798"/>
    </source>
</evidence>
<accession>A0A1D9QLA5</accession>
<organism evidence="1 2">
    <name type="scientific">Sclerotinia sclerotiorum (strain ATCC 18683 / 1980 / Ss-1)</name>
    <name type="common">White mold</name>
    <name type="synonym">Whetzelinia sclerotiorum</name>
    <dbReference type="NCBI Taxonomy" id="665079"/>
    <lineage>
        <taxon>Eukaryota</taxon>
        <taxon>Fungi</taxon>
        <taxon>Dikarya</taxon>
        <taxon>Ascomycota</taxon>
        <taxon>Pezizomycotina</taxon>
        <taxon>Leotiomycetes</taxon>
        <taxon>Helotiales</taxon>
        <taxon>Sclerotiniaceae</taxon>
        <taxon>Sclerotinia</taxon>
    </lineage>
</organism>
<dbReference type="RefSeq" id="XP_001589730.1">
    <property type="nucleotide sequence ID" value="XM_001589680.1"/>
</dbReference>
<dbReference type="OrthoDB" id="3552419at2759"/>
<name>A0A1D9QLA5_SCLS1</name>
<dbReference type="KEGG" id="ssl:SS1G_09452"/>
<dbReference type="EMBL" id="CP017828">
    <property type="protein sequence ID" value="APA15725.1"/>
    <property type="molecule type" value="Genomic_DNA"/>
</dbReference>
<sequence>MGTFAVSNEVLVSEVRQPAPIRGESMETIIIQNLTANRPLDPHAPLPPDRRESQHITVDQPDSIRHISDPNRYLINRDNPIGGHAIEISDIEADSYYDDRTRSHIAAALVLLERRDSKKPVFRKRIVQISQMLRELVLRMMENRQVRLSNLATLMHSHAVRLDESSGAHVSANEVDWAARPDGEAPLVSQALDVLLPTLERQNQVANLLLGSLHDVLDNRYRTITGACFLVILFASPPSKKGQLV</sequence>
<proteinExistence type="predicted"/>
<evidence type="ECO:0000313" key="1">
    <source>
        <dbReference type="EMBL" id="APA15725.1"/>
    </source>
</evidence>
<dbReference type="VEuPathDB" id="FungiDB:sscle_15g104950"/>
<protein>
    <submittedName>
        <fullName evidence="1">Uncharacterized protein</fullName>
    </submittedName>
</protein>
<dbReference type="AlphaFoldDB" id="A0A1D9QLA5"/>
<gene>
    <name evidence="1" type="ORF">sscle_15g104950</name>
</gene>